<feature type="non-terminal residue" evidence="2">
    <location>
        <position position="85"/>
    </location>
</feature>
<evidence type="ECO:0000256" key="1">
    <source>
        <dbReference type="SAM" id="MobiDB-lite"/>
    </source>
</evidence>
<accession>A0A8J2K400</accession>
<evidence type="ECO:0000313" key="2">
    <source>
        <dbReference type="EMBL" id="CAG7719228.1"/>
    </source>
</evidence>
<proteinExistence type="predicted"/>
<dbReference type="AlphaFoldDB" id="A0A8J2K400"/>
<comment type="caution">
    <text evidence="2">The sequence shown here is derived from an EMBL/GenBank/DDBJ whole genome shotgun (WGS) entry which is preliminary data.</text>
</comment>
<organism evidence="2 3">
    <name type="scientific">Allacma fusca</name>
    <dbReference type="NCBI Taxonomy" id="39272"/>
    <lineage>
        <taxon>Eukaryota</taxon>
        <taxon>Metazoa</taxon>
        <taxon>Ecdysozoa</taxon>
        <taxon>Arthropoda</taxon>
        <taxon>Hexapoda</taxon>
        <taxon>Collembola</taxon>
        <taxon>Symphypleona</taxon>
        <taxon>Sminthuridae</taxon>
        <taxon>Allacma</taxon>
    </lineage>
</organism>
<name>A0A8J2K400_9HEXA</name>
<feature type="region of interest" description="Disordered" evidence="1">
    <location>
        <begin position="1"/>
        <end position="85"/>
    </location>
</feature>
<gene>
    <name evidence="2" type="ORF">AFUS01_LOCUS8563</name>
</gene>
<dbReference type="EMBL" id="CAJVCH010059705">
    <property type="protein sequence ID" value="CAG7719228.1"/>
    <property type="molecule type" value="Genomic_DNA"/>
</dbReference>
<sequence>LPALTFPEDTETGNGIGPGDTPSDPAPPDGSNAGGQDGSPRDGSSNEHVYIKWPDDAASGDQVYLKWPKEPGYPSNPEDPDQDQV</sequence>
<reference evidence="2" key="1">
    <citation type="submission" date="2021-06" db="EMBL/GenBank/DDBJ databases">
        <authorList>
            <person name="Hodson N. C."/>
            <person name="Mongue J. A."/>
            <person name="Jaron S. K."/>
        </authorList>
    </citation>
    <scope>NUCLEOTIDE SEQUENCE</scope>
</reference>
<feature type="non-terminal residue" evidence="2">
    <location>
        <position position="1"/>
    </location>
</feature>
<protein>
    <submittedName>
        <fullName evidence="2">Uncharacterized protein</fullName>
    </submittedName>
</protein>
<keyword evidence="3" id="KW-1185">Reference proteome</keyword>
<evidence type="ECO:0000313" key="3">
    <source>
        <dbReference type="Proteomes" id="UP000708208"/>
    </source>
</evidence>
<dbReference type="Proteomes" id="UP000708208">
    <property type="component" value="Unassembled WGS sequence"/>
</dbReference>